<dbReference type="Gene3D" id="1.10.287.130">
    <property type="match status" value="1"/>
</dbReference>
<keyword evidence="6" id="KW-1185">Reference proteome</keyword>
<organism evidence="4 6">
    <name type="scientific">Sediminibacterium goheungense</name>
    <dbReference type="NCBI Taxonomy" id="1086393"/>
    <lineage>
        <taxon>Bacteria</taxon>
        <taxon>Pseudomonadati</taxon>
        <taxon>Bacteroidota</taxon>
        <taxon>Chitinophagia</taxon>
        <taxon>Chitinophagales</taxon>
        <taxon>Chitinophagaceae</taxon>
        <taxon>Sediminibacterium</taxon>
    </lineage>
</organism>
<evidence type="ECO:0000256" key="1">
    <source>
        <dbReference type="ARBA" id="ARBA00000085"/>
    </source>
</evidence>
<dbReference type="Pfam" id="PF02518">
    <property type="entry name" value="HATPase_c"/>
    <property type="match status" value="1"/>
</dbReference>
<dbReference type="EC" id="2.7.13.3" evidence="2"/>
<comment type="caution">
    <text evidence="4">The sequence shown here is derived from an EMBL/GenBank/DDBJ whole genome shotgun (WGS) entry which is preliminary data.</text>
</comment>
<dbReference type="RefSeq" id="WP_133475629.1">
    <property type="nucleotide sequence ID" value="NZ_SNWP01000014.1"/>
</dbReference>
<dbReference type="EMBL" id="SNWP01000016">
    <property type="protein sequence ID" value="TDO23447.1"/>
    <property type="molecule type" value="Genomic_DNA"/>
</dbReference>
<dbReference type="InterPro" id="IPR036890">
    <property type="entry name" value="HATPase_C_sf"/>
</dbReference>
<dbReference type="Gene3D" id="3.30.565.10">
    <property type="entry name" value="Histidine kinase-like ATPase, C-terminal domain"/>
    <property type="match status" value="1"/>
</dbReference>
<dbReference type="Proteomes" id="UP000295741">
    <property type="component" value="Unassembled WGS sequence"/>
</dbReference>
<dbReference type="GO" id="GO:0000155">
    <property type="term" value="F:phosphorelay sensor kinase activity"/>
    <property type="evidence" value="ECO:0007669"/>
    <property type="project" value="InterPro"/>
</dbReference>
<proteinExistence type="predicted"/>
<dbReference type="AlphaFoldDB" id="A0A4R6IMS9"/>
<dbReference type="InterPro" id="IPR005467">
    <property type="entry name" value="His_kinase_dom"/>
</dbReference>
<dbReference type="SMART" id="SM00065">
    <property type="entry name" value="GAF"/>
    <property type="match status" value="1"/>
</dbReference>
<reference evidence="4 6" key="1">
    <citation type="submission" date="2019-03" db="EMBL/GenBank/DDBJ databases">
        <title>Genomic Encyclopedia of Archaeal and Bacterial Type Strains, Phase II (KMG-II): from individual species to whole genera.</title>
        <authorList>
            <person name="Goeker M."/>
        </authorList>
    </citation>
    <scope>NUCLEOTIDE SEQUENCE [LARGE SCALE GENOMIC DNA]</scope>
    <source>
        <strain evidence="4 6">DSM 28323</strain>
    </source>
</reference>
<evidence type="ECO:0000259" key="3">
    <source>
        <dbReference type="PROSITE" id="PS50109"/>
    </source>
</evidence>
<evidence type="ECO:0000313" key="4">
    <source>
        <dbReference type="EMBL" id="TDO23447.1"/>
    </source>
</evidence>
<dbReference type="InterPro" id="IPR004358">
    <property type="entry name" value="Sig_transdc_His_kin-like_C"/>
</dbReference>
<dbReference type="Gene3D" id="3.30.450.40">
    <property type="match status" value="1"/>
</dbReference>
<keyword evidence="4" id="KW-0418">Kinase</keyword>
<comment type="catalytic activity">
    <reaction evidence="1">
        <text>ATP + protein L-histidine = ADP + protein N-phospho-L-histidine.</text>
        <dbReference type="EC" id="2.7.13.3"/>
    </reaction>
</comment>
<protein>
    <recommendedName>
        <fullName evidence="2">histidine kinase</fullName>
        <ecNumber evidence="2">2.7.13.3</ecNumber>
    </recommendedName>
</protein>
<dbReference type="SUPFAM" id="SSF55874">
    <property type="entry name" value="ATPase domain of HSP90 chaperone/DNA topoisomerase II/histidine kinase"/>
    <property type="match status" value="1"/>
</dbReference>
<dbReference type="OrthoDB" id="9811889at2"/>
<evidence type="ECO:0000256" key="2">
    <source>
        <dbReference type="ARBA" id="ARBA00012438"/>
    </source>
</evidence>
<dbReference type="InterPro" id="IPR029016">
    <property type="entry name" value="GAF-like_dom_sf"/>
</dbReference>
<sequence length="414" mass="46496">MILAPQAPNEQERLLELMRYEVLHTQYEEDFDQIVKLASSICQTPISTITLLDIHKQWFKAKIGIDNTDGARDTSFCGHAILQSDIMEVSDALTDERFHDNPLVLDDPKIRFYAGYPLVSPAGYTLGTLCVIDNVPRSLTDEQKFTLRTLGNQVMKLFELRLKNKEELVRNQLIEEQKKKLEESKAIQHKIISIIAHDVRGPVASVKAMIELTKEKKLTEAEITELMDLLDKQLDGTLGMLTNLVEWGSILLKKESLSLERVTLGVLTERLLNDLQPFTSIKENKLINRVSKDCKVWADENTLRFMLRNIIGNANKFTSKGIISIASEKMDNGMVKISITDSGCGMPESVQKHLFNPTKRQSREGTHKEKGSGLGLILTKEFAEAMNGHVEVQSKEGEGTTVSIFIPVAVSSES</sequence>
<name>A0A4R6IMS9_9BACT</name>
<evidence type="ECO:0000313" key="5">
    <source>
        <dbReference type="EMBL" id="TDO25050.1"/>
    </source>
</evidence>
<accession>A0A4R6IMS9</accession>
<dbReference type="PROSITE" id="PS50109">
    <property type="entry name" value="HIS_KIN"/>
    <property type="match status" value="1"/>
</dbReference>
<dbReference type="EMBL" id="SNWP01000014">
    <property type="protein sequence ID" value="TDO25050.1"/>
    <property type="molecule type" value="Genomic_DNA"/>
</dbReference>
<dbReference type="SMART" id="SM00387">
    <property type="entry name" value="HATPase_c"/>
    <property type="match status" value="1"/>
</dbReference>
<dbReference type="PANTHER" id="PTHR43102">
    <property type="entry name" value="SLR1143 PROTEIN"/>
    <property type="match status" value="1"/>
</dbReference>
<feature type="domain" description="Histidine kinase" evidence="3">
    <location>
        <begin position="194"/>
        <end position="410"/>
    </location>
</feature>
<dbReference type="SUPFAM" id="SSF47384">
    <property type="entry name" value="Homodimeric domain of signal transducing histidine kinase"/>
    <property type="match status" value="1"/>
</dbReference>
<keyword evidence="4" id="KW-0808">Transferase</keyword>
<dbReference type="Pfam" id="PF01590">
    <property type="entry name" value="GAF"/>
    <property type="match status" value="1"/>
</dbReference>
<dbReference type="InterPro" id="IPR003594">
    <property type="entry name" value="HATPase_dom"/>
</dbReference>
<dbReference type="PRINTS" id="PR00344">
    <property type="entry name" value="BCTRLSENSOR"/>
</dbReference>
<dbReference type="InterPro" id="IPR036097">
    <property type="entry name" value="HisK_dim/P_sf"/>
</dbReference>
<gene>
    <name evidence="5" type="ORF">BC659_3065</name>
    <name evidence="4" type="ORF">BC659_3307</name>
</gene>
<dbReference type="PANTHER" id="PTHR43102:SF2">
    <property type="entry name" value="GAF DOMAIN-CONTAINING PROTEIN"/>
    <property type="match status" value="1"/>
</dbReference>
<evidence type="ECO:0000313" key="6">
    <source>
        <dbReference type="Proteomes" id="UP000295741"/>
    </source>
</evidence>
<dbReference type="InterPro" id="IPR003018">
    <property type="entry name" value="GAF"/>
</dbReference>
<dbReference type="SUPFAM" id="SSF55781">
    <property type="entry name" value="GAF domain-like"/>
    <property type="match status" value="1"/>
</dbReference>